<dbReference type="STRING" id="416944.SAMN05421548_1073"/>
<evidence type="ECO:0000313" key="2">
    <source>
        <dbReference type="Proteomes" id="UP000198908"/>
    </source>
</evidence>
<dbReference type="AlphaFoldDB" id="A0A1G6LPK6"/>
<name>A0A1G6LPK6_9BURK</name>
<gene>
    <name evidence="1" type="ORF">SAMN05421548_1073</name>
</gene>
<organism evidence="1 2">
    <name type="scientific">Paraburkholderia lycopersici</name>
    <dbReference type="NCBI Taxonomy" id="416944"/>
    <lineage>
        <taxon>Bacteria</taxon>
        <taxon>Pseudomonadati</taxon>
        <taxon>Pseudomonadota</taxon>
        <taxon>Betaproteobacteria</taxon>
        <taxon>Burkholderiales</taxon>
        <taxon>Burkholderiaceae</taxon>
        <taxon>Paraburkholderia</taxon>
    </lineage>
</organism>
<dbReference type="Proteomes" id="UP000198908">
    <property type="component" value="Unassembled WGS sequence"/>
</dbReference>
<dbReference type="EMBL" id="FMYQ01000007">
    <property type="protein sequence ID" value="SDC45228.1"/>
    <property type="molecule type" value="Genomic_DNA"/>
</dbReference>
<evidence type="ECO:0000313" key="1">
    <source>
        <dbReference type="EMBL" id="SDC45228.1"/>
    </source>
</evidence>
<protein>
    <submittedName>
        <fullName evidence="1">Uncharacterized protein</fullName>
    </submittedName>
</protein>
<sequence>MCERMQNALSGKGNDVAPRILWVEAANHSRKKWSNAITWKMRKPPR</sequence>
<proteinExistence type="predicted"/>
<accession>A0A1G6LPK6</accession>
<reference evidence="2" key="1">
    <citation type="submission" date="2016-09" db="EMBL/GenBank/DDBJ databases">
        <authorList>
            <person name="Varghese N."/>
            <person name="Submissions S."/>
        </authorList>
    </citation>
    <scope>NUCLEOTIDE SEQUENCE [LARGE SCALE GENOMIC DNA]</scope>
    <source>
        <strain evidence="2">TNe-862</strain>
    </source>
</reference>
<keyword evidence="2" id="KW-1185">Reference proteome</keyword>